<evidence type="ECO:0000313" key="2">
    <source>
        <dbReference type="Proteomes" id="UP000005141"/>
    </source>
</evidence>
<dbReference type="Proteomes" id="UP000005141">
    <property type="component" value="Unassembled WGS sequence"/>
</dbReference>
<dbReference type="eggNOG" id="ENOG50340S3">
    <property type="taxonomic scope" value="Bacteria"/>
</dbReference>
<protein>
    <submittedName>
        <fullName evidence="1">Uncharacterized protein</fullName>
    </submittedName>
</protein>
<organism evidence="1 2">
    <name type="scientific">Segatella oulorum F0390</name>
    <dbReference type="NCBI Taxonomy" id="702438"/>
    <lineage>
        <taxon>Bacteria</taxon>
        <taxon>Pseudomonadati</taxon>
        <taxon>Bacteroidota</taxon>
        <taxon>Bacteroidia</taxon>
        <taxon>Bacteroidales</taxon>
        <taxon>Prevotellaceae</taxon>
        <taxon>Segatella</taxon>
    </lineage>
</organism>
<sequence>MLIKILRHDFGFYNSTFKWDALPSPIDTSFEYLLPILEQWEEQGLIRLFKIDNEQMIEVLKPPSMKQITHIKKDLSKE</sequence>
<name>G1WDE2_9BACT</name>
<accession>G1WDE2</accession>
<reference evidence="1 2" key="1">
    <citation type="submission" date="2011-07" db="EMBL/GenBank/DDBJ databases">
        <title>The Genome Sequence of Prevotella oulorum F0390.</title>
        <authorList>
            <consortium name="The Broad Institute Genome Sequencing Platform"/>
            <consortium name="The Broad Institute Genome Sequencing Center for Infectious Disease"/>
            <person name="Earl A."/>
            <person name="Ward D."/>
            <person name="Feldgarden M."/>
            <person name="Gevers D."/>
            <person name="Izard J."/>
            <person name="Ganesan A."/>
            <person name="Baranova O.V."/>
            <person name="Blanton J.M."/>
            <person name="Tanner A.C."/>
            <person name="Dewhirst F.E."/>
            <person name="Young S.K."/>
            <person name="Zeng Q."/>
            <person name="Gargeya S."/>
            <person name="Fitzgerald M."/>
            <person name="Haas B."/>
            <person name="Abouelleil A."/>
            <person name="Alvarado L."/>
            <person name="Arachchi H.M."/>
            <person name="Berlin A."/>
            <person name="Brown A."/>
            <person name="Chapman S.B."/>
            <person name="Chen Z."/>
            <person name="Dunbar C."/>
            <person name="Freedman E."/>
            <person name="Gearin G."/>
            <person name="Gellesch M."/>
            <person name="Goldberg J."/>
            <person name="Griggs A."/>
            <person name="Gujja S."/>
            <person name="Heiman D."/>
            <person name="Howarth C."/>
            <person name="Larson L."/>
            <person name="Lui A."/>
            <person name="MacDonald P.J.P."/>
            <person name="Mehta T."/>
            <person name="Montmayeur A."/>
            <person name="Murphy C."/>
            <person name="Neiman D."/>
            <person name="Pearson M."/>
            <person name="Priest M."/>
            <person name="Roberts A."/>
            <person name="Saif S."/>
            <person name="Shea T."/>
            <person name="Shenoy N."/>
            <person name="Sisk P."/>
            <person name="Stolte C."/>
            <person name="Sykes S."/>
            <person name="Wortman J."/>
            <person name="Nusbaum C."/>
            <person name="Birren B."/>
        </authorList>
    </citation>
    <scope>NUCLEOTIDE SEQUENCE [LARGE SCALE GENOMIC DNA]</scope>
    <source>
        <strain evidence="1 2">F0390</strain>
    </source>
</reference>
<dbReference type="HOGENOM" id="CLU_2619105_0_0_10"/>
<dbReference type="EMBL" id="ADGI01000058">
    <property type="protein sequence ID" value="EGV29865.1"/>
    <property type="molecule type" value="Genomic_DNA"/>
</dbReference>
<keyword evidence="2" id="KW-1185">Reference proteome</keyword>
<gene>
    <name evidence="1" type="ORF">HMPREF9431_01843</name>
</gene>
<proteinExistence type="predicted"/>
<comment type="caution">
    <text evidence="1">The sequence shown here is derived from an EMBL/GenBank/DDBJ whole genome shotgun (WGS) entry which is preliminary data.</text>
</comment>
<dbReference type="AlphaFoldDB" id="G1WDE2"/>
<dbReference type="PATRIC" id="fig|702438.4.peg.1917"/>
<evidence type="ECO:0000313" key="1">
    <source>
        <dbReference type="EMBL" id="EGV29865.1"/>
    </source>
</evidence>